<organism evidence="2 4">
    <name type="scientific">Linnemannia hyalina</name>
    <dbReference type="NCBI Taxonomy" id="64524"/>
    <lineage>
        <taxon>Eukaryota</taxon>
        <taxon>Fungi</taxon>
        <taxon>Fungi incertae sedis</taxon>
        <taxon>Mucoromycota</taxon>
        <taxon>Mortierellomycotina</taxon>
        <taxon>Mortierellomycetes</taxon>
        <taxon>Mortierellales</taxon>
        <taxon>Mortierellaceae</taxon>
        <taxon>Linnemannia</taxon>
    </lineage>
</organism>
<keyword evidence="4" id="KW-1185">Reference proteome</keyword>
<protein>
    <submittedName>
        <fullName evidence="2">Uncharacterized protein</fullName>
    </submittedName>
</protein>
<dbReference type="AlphaFoldDB" id="A0A9P7XNQ2"/>
<name>A0A9P7XNQ2_9FUNG</name>
<proteinExistence type="predicted"/>
<evidence type="ECO:0000256" key="1">
    <source>
        <dbReference type="SAM" id="MobiDB-lite"/>
    </source>
</evidence>
<evidence type="ECO:0000313" key="3">
    <source>
        <dbReference type="EMBL" id="KAG9062897.1"/>
    </source>
</evidence>
<dbReference type="EMBL" id="JAHRHY010000018">
    <property type="protein sequence ID" value="KAG9062896.1"/>
    <property type="molecule type" value="Genomic_DNA"/>
</dbReference>
<gene>
    <name evidence="2" type="ORF">KI688_005203</name>
    <name evidence="3" type="ORF">KI688_005204</name>
</gene>
<dbReference type="OrthoDB" id="2417936at2759"/>
<dbReference type="EMBL" id="JAHRHY010000018">
    <property type="protein sequence ID" value="KAG9062897.1"/>
    <property type="molecule type" value="Genomic_DNA"/>
</dbReference>
<sequence length="412" mass="45270">MASSLDWATAVHVVDGQQQEHVSFPSFVKEFGIRDMDDATSSYKELLESPRIKSNRRERLKADFADFVRRRLPVFWSQWEKGVEMETMQLELEHSAAIVAKKTAVVASLQDSSMLSGILQAQQISRDASHSTKVPATTIHPGNESDSATDLYIAESSRAKATPFYELIAFVFKKAKGKPATLPHAVPRGLSKNHEELYRAALARLRASGSCCYPVIAEGQGRVLDFYTIRRYEDVLGAGWSAEKCVALPPQVGQLKSFLMSDNLLTLIAFKEHMRKFAIDVTDALGMSPRSHVAPDGDRELLSASFDSSTPSSVLHPRRDSSPSDPAPSFLHPRRDSSPSDPAPYVLSARPCAPLSGPARLPAHRVRSSTPPRRKRLKPFVVFSPSKKDKLNGGGAAGDHAGSYDNDDDTDK</sequence>
<dbReference type="Proteomes" id="UP000707451">
    <property type="component" value="Unassembled WGS sequence"/>
</dbReference>
<comment type="caution">
    <text evidence="2">The sequence shown here is derived from an EMBL/GenBank/DDBJ whole genome shotgun (WGS) entry which is preliminary data.</text>
</comment>
<reference evidence="2" key="1">
    <citation type="submission" date="2021-06" db="EMBL/GenBank/DDBJ databases">
        <title>Genome Sequence of Mortierella hyaline Strain SCG-10, a Cold-Adapted, Nitrate-Reducing Fungus Isolated from Soil in Minnesota, USA.</title>
        <authorList>
            <person name="Aldossari N."/>
        </authorList>
    </citation>
    <scope>NUCLEOTIDE SEQUENCE</scope>
    <source>
        <strain evidence="2">SCG-10</strain>
    </source>
</reference>
<accession>A0A9P7XNQ2</accession>
<evidence type="ECO:0000313" key="4">
    <source>
        <dbReference type="Proteomes" id="UP000707451"/>
    </source>
</evidence>
<feature type="compositionally biased region" description="Basic residues" evidence="1">
    <location>
        <begin position="362"/>
        <end position="378"/>
    </location>
</feature>
<feature type="region of interest" description="Disordered" evidence="1">
    <location>
        <begin position="288"/>
        <end position="412"/>
    </location>
</feature>
<evidence type="ECO:0000313" key="2">
    <source>
        <dbReference type="EMBL" id="KAG9062896.1"/>
    </source>
</evidence>